<dbReference type="Pfam" id="PF04264">
    <property type="entry name" value="YceI"/>
    <property type="match status" value="1"/>
</dbReference>
<evidence type="ECO:0000259" key="2">
    <source>
        <dbReference type="SMART" id="SM00867"/>
    </source>
</evidence>
<protein>
    <submittedName>
        <fullName evidence="3">YceI family protein</fullName>
    </submittedName>
</protein>
<feature type="domain" description="Lipid/polyisoprenoid-binding YceI-like" evidence="2">
    <location>
        <begin position="26"/>
        <end position="191"/>
    </location>
</feature>
<dbReference type="InterPro" id="IPR036761">
    <property type="entry name" value="TTHA0802/YceI-like_sf"/>
</dbReference>
<dbReference type="RefSeq" id="WP_220379604.1">
    <property type="nucleotide sequence ID" value="NZ_CP080544.1"/>
</dbReference>
<evidence type="ECO:0000256" key="1">
    <source>
        <dbReference type="SAM" id="SignalP"/>
    </source>
</evidence>
<feature type="signal peptide" evidence="1">
    <location>
        <begin position="1"/>
        <end position="22"/>
    </location>
</feature>
<dbReference type="SUPFAM" id="SSF101874">
    <property type="entry name" value="YceI-like"/>
    <property type="match status" value="1"/>
</dbReference>
<dbReference type="EMBL" id="CP080544">
    <property type="protein sequence ID" value="QYR52798.1"/>
    <property type="molecule type" value="Genomic_DNA"/>
</dbReference>
<sequence>MKHTLLKSTLIALSLFALNAGAVERTYTLDPGHTQVDFRWRHMGFSTPAAAIHVTDGVLKFDPDAPTRASVSLTMPINTIDTRVPDLDKHLMSADFFDAAKYPTASFKSTKVEREGNGNRYKIYGNLTIKGVTKPVVLDATLNHAGEHPMMKVPAVGFDATTQIKRSDFGIAAFVPAVSDNIDIRITTEALATAAAAKAK</sequence>
<keyword evidence="4" id="KW-1185">Reference proteome</keyword>
<proteinExistence type="predicted"/>
<accession>A0ABX8WN05</accession>
<dbReference type="Proteomes" id="UP000824755">
    <property type="component" value="Chromosome"/>
</dbReference>
<name>A0ABX8WN05_9GAMM</name>
<keyword evidence="1" id="KW-0732">Signal</keyword>
<dbReference type="InterPro" id="IPR007372">
    <property type="entry name" value="Lipid/polyisoprenoid-bd_YceI"/>
</dbReference>
<dbReference type="PANTHER" id="PTHR34406:SF1">
    <property type="entry name" value="PROTEIN YCEI"/>
    <property type="match status" value="1"/>
</dbReference>
<evidence type="ECO:0000313" key="3">
    <source>
        <dbReference type="EMBL" id="QYR52798.1"/>
    </source>
</evidence>
<feature type="chain" id="PRO_5045973689" evidence="1">
    <location>
        <begin position="23"/>
        <end position="200"/>
    </location>
</feature>
<reference evidence="3 4" key="1">
    <citation type="submission" date="2021-08" db="EMBL/GenBank/DDBJ databases">
        <title>Lysobacter sp. strain CJ11 Genome sequencing and assembly.</title>
        <authorList>
            <person name="Kim I."/>
        </authorList>
    </citation>
    <scope>NUCLEOTIDE SEQUENCE [LARGE SCALE GENOMIC DNA]</scope>
    <source>
        <strain evidence="3 4">CJ11</strain>
    </source>
</reference>
<evidence type="ECO:0000313" key="4">
    <source>
        <dbReference type="Proteomes" id="UP000824755"/>
    </source>
</evidence>
<gene>
    <name evidence="3" type="ORF">H8L67_09530</name>
</gene>
<organism evidence="3 4">
    <name type="scientific">Lysobacter soyae</name>
    <dbReference type="NCBI Taxonomy" id="2764185"/>
    <lineage>
        <taxon>Bacteria</taxon>
        <taxon>Pseudomonadati</taxon>
        <taxon>Pseudomonadota</taxon>
        <taxon>Gammaproteobacteria</taxon>
        <taxon>Lysobacterales</taxon>
        <taxon>Lysobacteraceae</taxon>
        <taxon>Lysobacter</taxon>
    </lineage>
</organism>
<dbReference type="PANTHER" id="PTHR34406">
    <property type="entry name" value="PROTEIN YCEI"/>
    <property type="match status" value="1"/>
</dbReference>
<dbReference type="SMART" id="SM00867">
    <property type="entry name" value="YceI"/>
    <property type="match status" value="1"/>
</dbReference>
<dbReference type="Gene3D" id="2.40.128.110">
    <property type="entry name" value="Lipid/polyisoprenoid-binding, YceI-like"/>
    <property type="match status" value="1"/>
</dbReference>